<name>A0ABV6BD88_9GAMM</name>
<sequence>MSQSLCYQPHIRPAPATLIDHHGKLQLGLFDASIADLNVTAFRLHSVMDKSVSRLAQHFAYKQFQFVCISGPDWLLAVAIADVRYVCSGFAYLYQQGKPTREFARLAPLGFGCLLSDSPQHGEASMGKGSTQWQINCAPTGWTLRVQAGGLVADLRLDFDQQQPLALAAPTGYNGWTYTEKNNALRVSGSLQLDGQALDVHSARGGIDFSAGFMRRETSWRWSSINSLQQGQAFGLNLAAGVNETGLTENALWYDGQIQHLSPARFEFDRGQNTPWRVTTLCGEVDLTFRADFCRQEKLQLGLLASNFRQYVGHYNGTVRLRDGRVLQLQNCLGLAEDHYAKW</sequence>
<dbReference type="Proteomes" id="UP001589813">
    <property type="component" value="Unassembled WGS sequence"/>
</dbReference>
<dbReference type="RefSeq" id="WP_377243630.1">
    <property type="nucleotide sequence ID" value="NZ_JBHLXP010000003.1"/>
</dbReference>
<dbReference type="EMBL" id="JBHLXP010000003">
    <property type="protein sequence ID" value="MFC0048842.1"/>
    <property type="molecule type" value="Genomic_DNA"/>
</dbReference>
<reference evidence="1 2" key="1">
    <citation type="submission" date="2024-09" db="EMBL/GenBank/DDBJ databases">
        <authorList>
            <person name="Sun Q."/>
            <person name="Mori K."/>
        </authorList>
    </citation>
    <scope>NUCLEOTIDE SEQUENCE [LARGE SCALE GENOMIC DNA]</scope>
    <source>
        <strain evidence="1 2">KCTC 23315</strain>
    </source>
</reference>
<keyword evidence="2" id="KW-1185">Reference proteome</keyword>
<dbReference type="InterPro" id="IPR021243">
    <property type="entry name" value="DUF2804"/>
</dbReference>
<dbReference type="Pfam" id="PF10974">
    <property type="entry name" value="DUF2804"/>
    <property type="match status" value="1"/>
</dbReference>
<dbReference type="PANTHER" id="PTHR35868">
    <property type="entry name" value="DUF2804 DOMAIN-CONTAINING PROTEIN-RELATED"/>
    <property type="match status" value="1"/>
</dbReference>
<evidence type="ECO:0000313" key="1">
    <source>
        <dbReference type="EMBL" id="MFC0048842.1"/>
    </source>
</evidence>
<accession>A0ABV6BD88</accession>
<dbReference type="PANTHER" id="PTHR35868:SF4">
    <property type="entry name" value="DUF2804 DOMAIN-CONTAINING PROTEIN"/>
    <property type="match status" value="1"/>
</dbReference>
<protein>
    <submittedName>
        <fullName evidence="1">DUF2804 domain-containing protein</fullName>
    </submittedName>
</protein>
<evidence type="ECO:0000313" key="2">
    <source>
        <dbReference type="Proteomes" id="UP001589813"/>
    </source>
</evidence>
<proteinExistence type="predicted"/>
<comment type="caution">
    <text evidence="1">The sequence shown here is derived from an EMBL/GenBank/DDBJ whole genome shotgun (WGS) entry which is preliminary data.</text>
</comment>
<organism evidence="1 2">
    <name type="scientific">Rheinheimera tilapiae</name>
    <dbReference type="NCBI Taxonomy" id="875043"/>
    <lineage>
        <taxon>Bacteria</taxon>
        <taxon>Pseudomonadati</taxon>
        <taxon>Pseudomonadota</taxon>
        <taxon>Gammaproteobacteria</taxon>
        <taxon>Chromatiales</taxon>
        <taxon>Chromatiaceae</taxon>
        <taxon>Rheinheimera</taxon>
    </lineage>
</organism>
<dbReference type="SUPFAM" id="SSF159245">
    <property type="entry name" value="AttH-like"/>
    <property type="match status" value="1"/>
</dbReference>
<gene>
    <name evidence="1" type="ORF">ACFFJP_11165</name>
</gene>